<dbReference type="Gene3D" id="2.70.98.90">
    <property type="match status" value="1"/>
</dbReference>
<feature type="transmembrane region" description="Helical" evidence="13">
    <location>
        <begin position="435"/>
        <end position="457"/>
    </location>
</feature>
<evidence type="ECO:0000256" key="3">
    <source>
        <dbReference type="ARBA" id="ARBA00015325"/>
    </source>
</evidence>
<dbReference type="NCBIfam" id="NF002352">
    <property type="entry name" value="PRK01318.1-3"/>
    <property type="match status" value="1"/>
</dbReference>
<evidence type="ECO:0000256" key="10">
    <source>
        <dbReference type="ARBA" id="ARBA00023186"/>
    </source>
</evidence>
<evidence type="ECO:0000256" key="1">
    <source>
        <dbReference type="ARBA" id="ARBA00004429"/>
    </source>
</evidence>
<accession>A0ABT9CKJ7</accession>
<keyword evidence="7 13" id="KW-0653">Protein transport</keyword>
<comment type="caution">
    <text evidence="16">The sequence shown here is derived from an EMBL/GenBank/DDBJ whole genome shotgun (WGS) entry which is preliminary data.</text>
</comment>
<evidence type="ECO:0000259" key="15">
    <source>
        <dbReference type="Pfam" id="PF14849"/>
    </source>
</evidence>
<dbReference type="InterPro" id="IPR028055">
    <property type="entry name" value="YidC/Oxa/ALB_C"/>
</dbReference>
<keyword evidence="17" id="KW-1185">Reference proteome</keyword>
<comment type="subcellular location">
    <subcellularLocation>
        <location evidence="1">Cell inner membrane</location>
        <topology evidence="1">Multi-pass membrane protein</topology>
    </subcellularLocation>
    <subcellularLocation>
        <location evidence="13">Cell membrane</location>
        <topology evidence="13">Multi-pass membrane protein</topology>
    </subcellularLocation>
</comment>
<dbReference type="InterPro" id="IPR028053">
    <property type="entry name" value="Membr_insert_YidC_N"/>
</dbReference>
<keyword evidence="4 13" id="KW-0813">Transport</keyword>
<dbReference type="PANTHER" id="PTHR12428:SF65">
    <property type="entry name" value="CYTOCHROME C OXIDASE ASSEMBLY PROTEIN COX18, MITOCHONDRIAL"/>
    <property type="match status" value="1"/>
</dbReference>
<name>A0ABT9CKJ7_9PSED</name>
<dbReference type="RefSeq" id="WP_201019768.1">
    <property type="nucleotide sequence ID" value="NZ_JAUQOO010000002.1"/>
</dbReference>
<evidence type="ECO:0000256" key="11">
    <source>
        <dbReference type="ARBA" id="ARBA00033245"/>
    </source>
</evidence>
<keyword evidence="8 13" id="KW-1133">Transmembrane helix</keyword>
<dbReference type="NCBIfam" id="TIGR03592">
    <property type="entry name" value="yidC_oxa1_cterm"/>
    <property type="match status" value="1"/>
</dbReference>
<reference evidence="16 17" key="1">
    <citation type="submission" date="2023-07" db="EMBL/GenBank/DDBJ databases">
        <title>Identification of four novel Pseudomonas species associated with bacterial leaf spot of cucurbits.</title>
        <authorList>
            <person name="Fullem K.R."/>
        </authorList>
    </citation>
    <scope>NUCLEOTIDE SEQUENCE [LARGE SCALE GENOMIC DNA]</scope>
    <source>
        <strain evidence="16 17">KFB 138</strain>
    </source>
</reference>
<feature type="transmembrane region" description="Helical" evidence="13">
    <location>
        <begin position="372"/>
        <end position="392"/>
    </location>
</feature>
<keyword evidence="9 13" id="KW-0472">Membrane</keyword>
<comment type="function">
    <text evidence="13">Required for the insertion and/or proper folding and/or complex formation of integral membrane proteins into the membrane. Involved in integration of membrane proteins that insert both dependently and independently of the Sec translocase complex, as well as at least some lipoproteins. Aids folding of multispanning membrane proteins.</text>
</comment>
<evidence type="ECO:0000256" key="12">
    <source>
        <dbReference type="ARBA" id="ARBA00033342"/>
    </source>
</evidence>
<dbReference type="Pfam" id="PF02096">
    <property type="entry name" value="60KD_IMP"/>
    <property type="match status" value="1"/>
</dbReference>
<keyword evidence="5 13" id="KW-1003">Cell membrane</keyword>
<gene>
    <name evidence="13 16" type="primary">yidC</name>
    <name evidence="16" type="ORF">Q6A51_04405</name>
</gene>
<evidence type="ECO:0000256" key="13">
    <source>
        <dbReference type="HAMAP-Rule" id="MF_01810"/>
    </source>
</evidence>
<dbReference type="NCBIfam" id="NF002353">
    <property type="entry name" value="PRK01318.1-4"/>
    <property type="match status" value="1"/>
</dbReference>
<organism evidence="16 17">
    <name type="scientific">Pseudomonas serbiensis</name>
    <dbReference type="NCBI Taxonomy" id="3064350"/>
    <lineage>
        <taxon>Bacteria</taxon>
        <taxon>Pseudomonadati</taxon>
        <taxon>Pseudomonadota</taxon>
        <taxon>Gammaproteobacteria</taxon>
        <taxon>Pseudomonadales</taxon>
        <taxon>Pseudomonadaceae</taxon>
        <taxon>Pseudomonas</taxon>
    </lineage>
</organism>
<dbReference type="Pfam" id="PF14849">
    <property type="entry name" value="YidC_periplas"/>
    <property type="match status" value="1"/>
</dbReference>
<feature type="transmembrane region" description="Helical" evidence="13">
    <location>
        <begin position="516"/>
        <end position="536"/>
    </location>
</feature>
<evidence type="ECO:0000313" key="16">
    <source>
        <dbReference type="EMBL" id="MDO7926008.1"/>
    </source>
</evidence>
<comment type="subunit">
    <text evidence="13">Interacts with the Sec translocase complex via SecD. Specifically interacts with transmembrane segments of nascent integral membrane proteins during membrane integration.</text>
</comment>
<dbReference type="InterPro" id="IPR001708">
    <property type="entry name" value="YidC/ALB3/OXA1/COX18"/>
</dbReference>
<evidence type="ECO:0000256" key="2">
    <source>
        <dbReference type="ARBA" id="ARBA00010527"/>
    </source>
</evidence>
<evidence type="ECO:0000256" key="5">
    <source>
        <dbReference type="ARBA" id="ARBA00022475"/>
    </source>
</evidence>
<dbReference type="InterPro" id="IPR019998">
    <property type="entry name" value="Membr_insert_YidC"/>
</dbReference>
<proteinExistence type="inferred from homology"/>
<evidence type="ECO:0000256" key="6">
    <source>
        <dbReference type="ARBA" id="ARBA00022692"/>
    </source>
</evidence>
<evidence type="ECO:0000256" key="9">
    <source>
        <dbReference type="ARBA" id="ARBA00023136"/>
    </source>
</evidence>
<evidence type="ECO:0000259" key="14">
    <source>
        <dbReference type="Pfam" id="PF02096"/>
    </source>
</evidence>
<protein>
    <recommendedName>
        <fullName evidence="3 13">Membrane protein insertase YidC</fullName>
    </recommendedName>
    <alternativeName>
        <fullName evidence="12 13">Foldase YidC</fullName>
    </alternativeName>
    <alternativeName>
        <fullName evidence="11 13">Membrane integrase YidC</fullName>
    </alternativeName>
    <alternativeName>
        <fullName evidence="13">Membrane protein YidC</fullName>
    </alternativeName>
</protein>
<dbReference type="HAMAP" id="MF_01810">
    <property type="entry name" value="YidC_type1"/>
    <property type="match status" value="1"/>
</dbReference>
<evidence type="ECO:0000256" key="8">
    <source>
        <dbReference type="ARBA" id="ARBA00022989"/>
    </source>
</evidence>
<sequence>MDIKRTILIVALAIVTYVGVLKWNQDYGQAAMPTQNVAASTTAPAIPDTAAGTNGSANADVPSPTANNVAAPLETPVAPSKDLIQVKTDVLDLAIDPVGGDVVQLRLPLYPRRQDRPDVPFQLFDNGSERTFLAQSGLTGTNGPDARATGRPVYSSAQKTYQLNDGQNDLVVELKFADNGVNYIKRFTFKRGLYDVVVTYVVDNQSAQPWAGNLFAQLKRDASSDPSSTTATGTATYLGAALWTAAEPYKKVSMKDIDKAPLKETVQGGWVAWLQHYFVTAWIPSHSDSNAVQTRKDNQGNYIIGFTGPTLAVAAGAKGETSATLYAGPKSQAVLKELSPGLELTVDYGILWFIAQPIFWLLQHIHAIVGNWGWSIIFLTMLIKGLFFPLSAASYKSMARMRAVGPKLTALKEQFGDDRQKMSQAMMELYKKEKINPLGGCLPILVQMPVFLSLYWVLLESVEMRQAPWILWITDLSIKDPFFILPIIMGATMFIQQRLNPTPPDPMQAKVMKMMPIIFTFFFLWFPAGLVLYWVVNNTLSIAQQAYITRKIEAATNKAAA</sequence>
<dbReference type="PRINTS" id="PR00701">
    <property type="entry name" value="60KDINNERMP"/>
</dbReference>
<dbReference type="PRINTS" id="PR01900">
    <property type="entry name" value="YIDCPROTEIN"/>
</dbReference>
<dbReference type="CDD" id="cd19961">
    <property type="entry name" value="EcYidC-like_peri"/>
    <property type="match status" value="1"/>
</dbReference>
<dbReference type="InterPro" id="IPR047196">
    <property type="entry name" value="YidC_ALB_C"/>
</dbReference>
<dbReference type="EMBL" id="JAUQOO010000002">
    <property type="protein sequence ID" value="MDO7926008.1"/>
    <property type="molecule type" value="Genomic_DNA"/>
</dbReference>
<dbReference type="NCBIfam" id="TIGR03593">
    <property type="entry name" value="yidC_nterm"/>
    <property type="match status" value="1"/>
</dbReference>
<keyword evidence="10 13" id="KW-0143">Chaperone</keyword>
<evidence type="ECO:0000256" key="4">
    <source>
        <dbReference type="ARBA" id="ARBA00022448"/>
    </source>
</evidence>
<dbReference type="InterPro" id="IPR038221">
    <property type="entry name" value="YidC_periplasmic_sf"/>
</dbReference>
<dbReference type="PANTHER" id="PTHR12428">
    <property type="entry name" value="OXA1"/>
    <property type="match status" value="1"/>
</dbReference>
<comment type="similarity">
    <text evidence="2 13">Belongs to the OXA1/ALB3/YidC family. Type 1 subfamily.</text>
</comment>
<feature type="domain" description="Membrane insertase YidC N-terminal" evidence="15">
    <location>
        <begin position="84"/>
        <end position="361"/>
    </location>
</feature>
<feature type="domain" description="Membrane insertase YidC/Oxa/ALB C-terminal" evidence="14">
    <location>
        <begin position="372"/>
        <end position="550"/>
    </location>
</feature>
<keyword evidence="6 13" id="KW-0812">Transmembrane</keyword>
<dbReference type="CDD" id="cd20070">
    <property type="entry name" value="5TM_YidC_Alb3"/>
    <property type="match status" value="1"/>
</dbReference>
<feature type="transmembrane region" description="Helical" evidence="13">
    <location>
        <begin position="6"/>
        <end position="23"/>
    </location>
</feature>
<evidence type="ECO:0000256" key="7">
    <source>
        <dbReference type="ARBA" id="ARBA00022927"/>
    </source>
</evidence>
<dbReference type="Proteomes" id="UP001223016">
    <property type="component" value="Unassembled WGS sequence"/>
</dbReference>
<evidence type="ECO:0000313" key="17">
    <source>
        <dbReference type="Proteomes" id="UP001223016"/>
    </source>
</evidence>